<dbReference type="InterPro" id="IPR034660">
    <property type="entry name" value="DinB/YfiT-like"/>
</dbReference>
<dbReference type="Proteomes" id="UP001501495">
    <property type="component" value="Unassembled WGS sequence"/>
</dbReference>
<protein>
    <submittedName>
        <fullName evidence="1">DinB family protein</fullName>
    </submittedName>
</protein>
<reference evidence="2" key="1">
    <citation type="journal article" date="2019" name="Int. J. Syst. Evol. Microbiol.">
        <title>The Global Catalogue of Microorganisms (GCM) 10K type strain sequencing project: providing services to taxonomists for standard genome sequencing and annotation.</title>
        <authorList>
            <consortium name="The Broad Institute Genomics Platform"/>
            <consortium name="The Broad Institute Genome Sequencing Center for Infectious Disease"/>
            <person name="Wu L."/>
            <person name="Ma J."/>
        </authorList>
    </citation>
    <scope>NUCLEOTIDE SEQUENCE [LARGE SCALE GENOMIC DNA]</scope>
    <source>
        <strain evidence="2">JCM 16703</strain>
    </source>
</reference>
<proteinExistence type="predicted"/>
<dbReference type="InterPro" id="IPR007061">
    <property type="entry name" value="MST-like"/>
</dbReference>
<accession>A0ABP7X8Y3</accession>
<dbReference type="Gene3D" id="1.20.120.450">
    <property type="entry name" value="dinb family like domain"/>
    <property type="match status" value="1"/>
</dbReference>
<organism evidence="1 2">
    <name type="scientific">Nocardioides fonticola</name>
    <dbReference type="NCBI Taxonomy" id="450363"/>
    <lineage>
        <taxon>Bacteria</taxon>
        <taxon>Bacillati</taxon>
        <taxon>Actinomycetota</taxon>
        <taxon>Actinomycetes</taxon>
        <taxon>Propionibacteriales</taxon>
        <taxon>Nocardioidaceae</taxon>
        <taxon>Nocardioides</taxon>
    </lineage>
</organism>
<dbReference type="RefSeq" id="WP_344731145.1">
    <property type="nucleotide sequence ID" value="NZ_BAAAZH010000001.1"/>
</dbReference>
<dbReference type="SUPFAM" id="SSF109854">
    <property type="entry name" value="DinB/YfiT-like putative metalloenzymes"/>
    <property type="match status" value="1"/>
</dbReference>
<evidence type="ECO:0000313" key="1">
    <source>
        <dbReference type="EMBL" id="GAA4107436.1"/>
    </source>
</evidence>
<name>A0ABP7X8Y3_9ACTN</name>
<dbReference type="EMBL" id="BAAAZH010000001">
    <property type="protein sequence ID" value="GAA4107436.1"/>
    <property type="molecule type" value="Genomic_DNA"/>
</dbReference>
<keyword evidence="2" id="KW-1185">Reference proteome</keyword>
<gene>
    <name evidence="1" type="ORF">GCM10022215_00290</name>
</gene>
<sequence>MTPQISAPDEPLATLQRYLARDREALLWKLDGVCERDARLPRTPTGLSLAGIVKHCANVEIGYFGLTFGREWPTPDDACFVPLTTYDDDPQADWYLTEQESVAELRDFYARVQTFADATIADLGLDAVGAPPWWGDPAENQVTLHHMLVRVVDDLARHAGQADVVRELIDGQIGLNPTFPNIPEAGYDWSAYCAKLTAIADRAAAS</sequence>
<evidence type="ECO:0000313" key="2">
    <source>
        <dbReference type="Proteomes" id="UP001501495"/>
    </source>
</evidence>
<comment type="caution">
    <text evidence="1">The sequence shown here is derived from an EMBL/GenBank/DDBJ whole genome shotgun (WGS) entry which is preliminary data.</text>
</comment>
<dbReference type="Pfam" id="PF04978">
    <property type="entry name" value="MST"/>
    <property type="match status" value="1"/>
</dbReference>